<dbReference type="InterPro" id="IPR001131">
    <property type="entry name" value="Peptidase_M24B_aminopep-P_CS"/>
</dbReference>
<dbReference type="EMBL" id="VBPB01000015">
    <property type="protein sequence ID" value="TMQ74085.1"/>
    <property type="molecule type" value="Genomic_DNA"/>
</dbReference>
<evidence type="ECO:0000256" key="3">
    <source>
        <dbReference type="RuleBase" id="RU000590"/>
    </source>
</evidence>
<dbReference type="GO" id="GO:0046872">
    <property type="term" value="F:metal ion binding"/>
    <property type="evidence" value="ECO:0007669"/>
    <property type="project" value="UniProtKB-KW"/>
</dbReference>
<dbReference type="SUPFAM" id="SSF53092">
    <property type="entry name" value="Creatinase/prolidase N-terminal domain"/>
    <property type="match status" value="1"/>
</dbReference>
<dbReference type="Proteomes" id="UP000319771">
    <property type="component" value="Unassembled WGS sequence"/>
</dbReference>
<dbReference type="Pfam" id="PF00557">
    <property type="entry name" value="Peptidase_M24"/>
    <property type="match status" value="1"/>
</dbReference>
<dbReference type="InterPro" id="IPR036005">
    <property type="entry name" value="Creatinase/aminopeptidase-like"/>
</dbReference>
<proteinExistence type="inferred from homology"/>
<keyword evidence="2" id="KW-0378">Hydrolase</keyword>
<evidence type="ECO:0000259" key="4">
    <source>
        <dbReference type="Pfam" id="PF00557"/>
    </source>
</evidence>
<dbReference type="AlphaFoldDB" id="A0A538UDU5"/>
<accession>A0A538UDU5</accession>
<name>A0A538UDU5_UNCEI</name>
<dbReference type="InterPro" id="IPR029149">
    <property type="entry name" value="Creatin/AminoP/Spt16_N"/>
</dbReference>
<dbReference type="InterPro" id="IPR050659">
    <property type="entry name" value="Peptidase_M24B"/>
</dbReference>
<evidence type="ECO:0000259" key="5">
    <source>
        <dbReference type="Pfam" id="PF01321"/>
    </source>
</evidence>
<dbReference type="PROSITE" id="PS00491">
    <property type="entry name" value="PROLINE_PEPTIDASE"/>
    <property type="match status" value="1"/>
</dbReference>
<feature type="domain" description="Creatinase N-terminal" evidence="5">
    <location>
        <begin position="8"/>
        <end position="95"/>
    </location>
</feature>
<dbReference type="SUPFAM" id="SSF55920">
    <property type="entry name" value="Creatinase/aminopeptidase"/>
    <property type="match status" value="1"/>
</dbReference>
<dbReference type="Gene3D" id="3.40.350.10">
    <property type="entry name" value="Creatinase/prolidase N-terminal domain"/>
    <property type="match status" value="1"/>
</dbReference>
<keyword evidence="1 3" id="KW-0479">Metal-binding</keyword>
<dbReference type="GO" id="GO:0016787">
    <property type="term" value="F:hydrolase activity"/>
    <property type="evidence" value="ECO:0007669"/>
    <property type="project" value="UniProtKB-KW"/>
</dbReference>
<protein>
    <submittedName>
        <fullName evidence="6">M24 family metallopeptidase</fullName>
    </submittedName>
</protein>
<feature type="domain" description="Peptidase M24" evidence="4">
    <location>
        <begin position="144"/>
        <end position="343"/>
    </location>
</feature>
<dbReference type="Pfam" id="PF01321">
    <property type="entry name" value="Creatinase_N"/>
    <property type="match status" value="1"/>
</dbReference>
<comment type="caution">
    <text evidence="6">The sequence shown here is derived from an EMBL/GenBank/DDBJ whole genome shotgun (WGS) entry which is preliminary data.</text>
</comment>
<evidence type="ECO:0000313" key="7">
    <source>
        <dbReference type="Proteomes" id="UP000319771"/>
    </source>
</evidence>
<evidence type="ECO:0000313" key="6">
    <source>
        <dbReference type="EMBL" id="TMQ74085.1"/>
    </source>
</evidence>
<dbReference type="PANTHER" id="PTHR46112:SF3">
    <property type="entry name" value="AMINOPEPTIDASE YPDF"/>
    <property type="match status" value="1"/>
</dbReference>
<dbReference type="PANTHER" id="PTHR46112">
    <property type="entry name" value="AMINOPEPTIDASE"/>
    <property type="match status" value="1"/>
</dbReference>
<dbReference type="Gene3D" id="3.90.230.10">
    <property type="entry name" value="Creatinase/methionine aminopeptidase superfamily"/>
    <property type="match status" value="1"/>
</dbReference>
<dbReference type="InterPro" id="IPR000587">
    <property type="entry name" value="Creatinase_N"/>
</dbReference>
<evidence type="ECO:0000256" key="1">
    <source>
        <dbReference type="ARBA" id="ARBA00022723"/>
    </source>
</evidence>
<organism evidence="6 7">
    <name type="scientific">Eiseniibacteriota bacterium</name>
    <dbReference type="NCBI Taxonomy" id="2212470"/>
    <lineage>
        <taxon>Bacteria</taxon>
        <taxon>Candidatus Eiseniibacteriota</taxon>
    </lineage>
</organism>
<evidence type="ECO:0000256" key="2">
    <source>
        <dbReference type="ARBA" id="ARBA00022801"/>
    </source>
</evidence>
<comment type="similarity">
    <text evidence="3">Belongs to the peptidase M24B family.</text>
</comment>
<reference evidence="6 7" key="1">
    <citation type="journal article" date="2019" name="Nat. Microbiol.">
        <title>Mediterranean grassland soil C-N compound turnover is dependent on rainfall and depth, and is mediated by genomically divergent microorganisms.</title>
        <authorList>
            <person name="Diamond S."/>
            <person name="Andeer P.F."/>
            <person name="Li Z."/>
            <person name="Crits-Christoph A."/>
            <person name="Burstein D."/>
            <person name="Anantharaman K."/>
            <person name="Lane K.R."/>
            <person name="Thomas B.C."/>
            <person name="Pan C."/>
            <person name="Northen T.R."/>
            <person name="Banfield J.F."/>
        </authorList>
    </citation>
    <scope>NUCLEOTIDE SEQUENCE [LARGE SCALE GENOMIC DNA]</scope>
    <source>
        <strain evidence="6">WS_11</strain>
    </source>
</reference>
<gene>
    <name evidence="6" type="ORF">E6K81_01345</name>
</gene>
<dbReference type="InterPro" id="IPR000994">
    <property type="entry name" value="Pept_M24"/>
</dbReference>
<sequence length="369" mass="39161">MSSAPDQRIARVREALANAGADWLLIPASADFAWLTGGHARATERLVLFALPRTGTPWGLVPKLEAEALAAECPWLELEVWEEHEDPVARLAGRIQLDRRPTLLLGEGFRTGPLLTLAARAICRPAAPVLAPLRACKDAAELARLETAGRHADQVMAETAAMLRPGLTERQVSRFICDRFESLGDHDPWAIVAAGPNAAFPHHMSSTRTLADGEVVLLDLGAYHEGYGSDITRTFWLGRPPEGFAAVYGTVNEARAAGIAAARAGVPAAAVDAAARSVIERAGYGPSFVHRTGHGVGLEIHEPPYLVAGNQALLLAGMVHSVEPGIYLPGRFGVRLEDLVVVEPGGGRRLNHAPLAPALGTPAPQRVAG</sequence>